<dbReference type="RefSeq" id="WP_272742391.1">
    <property type="nucleotide sequence ID" value="NZ_JAQQKW010000011.1"/>
</dbReference>
<dbReference type="InterPro" id="IPR010104">
    <property type="entry name" value="TonB_rcpt_bac"/>
</dbReference>
<keyword evidence="9" id="KW-1185">Reference proteome</keyword>
<dbReference type="Gene3D" id="2.170.130.10">
    <property type="entry name" value="TonB-dependent receptor, plug domain"/>
    <property type="match status" value="1"/>
</dbReference>
<dbReference type="PANTHER" id="PTHR40980:SF3">
    <property type="entry name" value="TONB-DEPENDENT RECEPTOR-LIKE BETA-BARREL DOMAIN-CONTAINING PROTEIN"/>
    <property type="match status" value="1"/>
</dbReference>
<protein>
    <submittedName>
        <fullName evidence="8">TonB-dependent receptor</fullName>
    </submittedName>
</protein>
<dbReference type="Pfam" id="PF00593">
    <property type="entry name" value="TonB_dep_Rec_b-barrel"/>
    <property type="match status" value="1"/>
</dbReference>
<evidence type="ECO:0000256" key="2">
    <source>
        <dbReference type="ARBA" id="ARBA00023136"/>
    </source>
</evidence>
<comment type="subcellular location">
    <subcellularLocation>
        <location evidence="1 4">Cell outer membrane</location>
    </subcellularLocation>
</comment>
<reference evidence="8 9" key="1">
    <citation type="submission" date="2023-01" db="EMBL/GenBank/DDBJ databases">
        <title>Novel species of the genus Asticcacaulis isolated from rivers.</title>
        <authorList>
            <person name="Lu H."/>
        </authorList>
    </citation>
    <scope>NUCLEOTIDE SEQUENCE [LARGE SCALE GENOMIC DNA]</scope>
    <source>
        <strain evidence="8 9">DXS10W</strain>
    </source>
</reference>
<dbReference type="Proteomes" id="UP001216595">
    <property type="component" value="Unassembled WGS sequence"/>
</dbReference>
<keyword evidence="3" id="KW-0998">Cell outer membrane</keyword>
<evidence type="ECO:0000313" key="8">
    <source>
        <dbReference type="EMBL" id="MDC7695731.1"/>
    </source>
</evidence>
<evidence type="ECO:0000256" key="1">
    <source>
        <dbReference type="ARBA" id="ARBA00004442"/>
    </source>
</evidence>
<dbReference type="InterPro" id="IPR037066">
    <property type="entry name" value="Plug_dom_sf"/>
</dbReference>
<comment type="caution">
    <text evidence="8">The sequence shown here is derived from an EMBL/GenBank/DDBJ whole genome shotgun (WGS) entry which is preliminary data.</text>
</comment>
<sequence>MTVKLKHGVSAMALLISAGIAMGGAAQAQTAAKADEPQEVVVVGARKALQSAQQIKKNADTVVDSITANDIGAFPDKSVAEALQRVAGITVNRFAATGDTAHFSAEPSGVVVRGLQQVRSEFNGRDIFTADSNRGLSWSDVSPELMGGVDVYKNQTAELIEGGIAGTVNLRTRLPFDQKGRLLAATAEYTYGDLAKKGAATFSGIYSDRFETDLGEFGVMINAAHSEVNTNSEGIQLGRMAVVQAPAIWGTSDKRYIPTSIALRDNVYNRVRDGIAAAAQWKSNDGNITATLQYNQSKKREQWEEYVSTSNVPVDVWAKDIEYVNTATGNTAACKAGTTCTFDSNGFLQKGTLLSTPDTWFGRAARTPTGLADNDFFACYNWQACYSPVGYGTTFSTGSRYSDSVNDTRDTSFNLKWRINDKLTANFDIQHVEATQTNYDITVDMNTQADTTWDLTGDLPQIKIANGSNFNMATGGVANPQNYRIHDIMDHVTDSDGTEDAFRADMQYSFDSPWLNMLKFGVRYADREQTVRWTTYNWANVTNTWSDNNTYDNYFITGANFPNKNAYGVRTLDPDFFGGDRTNASSAVFFAMDLLKDQQKLANTFNSTAYTAGGTNAWVPVCKRTNLVDGCFRPAEIAEVSEVTKAAYLQLKFGGDEALLFGKFPVTGNIGVRYVKTDNESIGGTNFGAGSIVYATTPTSDIATTVNGVTTTRTVLNSTYFITQADRNFIAVNTNRAPNVATHEHWLPSFNARIGIADDWFMRIAASRAMSRPDIGNLKAYTSVGFTIPSQSELVCGVTVVCANNALPVTPANASNIQSLILTYTADANNPYLKPVTADQFDLSFENYFSSTGSFTFSLFYKQFHDYITQGVYFRNVTNNGVTRSVRTRGPINSDGGAIKGWELAYKRFFDNLPSPWNGLGIDVNYTMLSNKGIKSSNVVVNSGDGTAGQTGGGTSVAANSFTDLPLEGLSDKTFNLVGMYEKGAWSARLAYNWRSEYLVTSQDCCIALPIWQKSAGYLDARLAYRFNEQVEVSLEGTNLLNTRTELMQQVDGATQSSPNDTRLLLPNAWFQNDRRLQAQVRLKF</sequence>
<keyword evidence="5" id="KW-0732">Signal</keyword>
<dbReference type="PANTHER" id="PTHR40980">
    <property type="entry name" value="PLUG DOMAIN-CONTAINING PROTEIN"/>
    <property type="match status" value="1"/>
</dbReference>
<evidence type="ECO:0000259" key="7">
    <source>
        <dbReference type="Pfam" id="PF07715"/>
    </source>
</evidence>
<name>A0ABT5IHQ6_9CAUL</name>
<evidence type="ECO:0000256" key="4">
    <source>
        <dbReference type="RuleBase" id="RU003357"/>
    </source>
</evidence>
<feature type="chain" id="PRO_5046075877" evidence="5">
    <location>
        <begin position="29"/>
        <end position="1085"/>
    </location>
</feature>
<comment type="similarity">
    <text evidence="4">Belongs to the TonB-dependent receptor family.</text>
</comment>
<feature type="domain" description="TonB-dependent receptor-like beta-barrel" evidence="6">
    <location>
        <begin position="449"/>
        <end position="1040"/>
    </location>
</feature>
<dbReference type="InterPro" id="IPR036942">
    <property type="entry name" value="Beta-barrel_TonB_sf"/>
</dbReference>
<feature type="signal peptide" evidence="5">
    <location>
        <begin position="1"/>
        <end position="28"/>
    </location>
</feature>
<keyword evidence="8" id="KW-0675">Receptor</keyword>
<keyword evidence="4" id="KW-0798">TonB box</keyword>
<evidence type="ECO:0000256" key="3">
    <source>
        <dbReference type="ARBA" id="ARBA00023237"/>
    </source>
</evidence>
<evidence type="ECO:0000259" key="6">
    <source>
        <dbReference type="Pfam" id="PF00593"/>
    </source>
</evidence>
<keyword evidence="2 4" id="KW-0472">Membrane</keyword>
<evidence type="ECO:0000313" key="9">
    <source>
        <dbReference type="Proteomes" id="UP001216595"/>
    </source>
</evidence>
<proteinExistence type="inferred from homology"/>
<dbReference type="InterPro" id="IPR012910">
    <property type="entry name" value="Plug_dom"/>
</dbReference>
<dbReference type="NCBIfam" id="TIGR01782">
    <property type="entry name" value="TonB-Xanth-Caul"/>
    <property type="match status" value="1"/>
</dbReference>
<organism evidence="8 9">
    <name type="scientific">Asticcacaulis currens</name>
    <dbReference type="NCBI Taxonomy" id="2984210"/>
    <lineage>
        <taxon>Bacteria</taxon>
        <taxon>Pseudomonadati</taxon>
        <taxon>Pseudomonadota</taxon>
        <taxon>Alphaproteobacteria</taxon>
        <taxon>Caulobacterales</taxon>
        <taxon>Caulobacteraceae</taxon>
        <taxon>Asticcacaulis</taxon>
    </lineage>
</organism>
<gene>
    <name evidence="8" type="ORF">PQU94_15750</name>
</gene>
<dbReference type="EMBL" id="JAQQKW010000011">
    <property type="protein sequence ID" value="MDC7695731.1"/>
    <property type="molecule type" value="Genomic_DNA"/>
</dbReference>
<dbReference type="Gene3D" id="2.40.170.20">
    <property type="entry name" value="TonB-dependent receptor, beta-barrel domain"/>
    <property type="match status" value="1"/>
</dbReference>
<dbReference type="SUPFAM" id="SSF56935">
    <property type="entry name" value="Porins"/>
    <property type="match status" value="1"/>
</dbReference>
<dbReference type="Pfam" id="PF07715">
    <property type="entry name" value="Plug"/>
    <property type="match status" value="1"/>
</dbReference>
<dbReference type="InterPro" id="IPR000531">
    <property type="entry name" value="Beta-barrel_TonB"/>
</dbReference>
<feature type="domain" description="TonB-dependent receptor plug" evidence="7">
    <location>
        <begin position="57"/>
        <end position="167"/>
    </location>
</feature>
<accession>A0ABT5IHQ6</accession>
<evidence type="ECO:0000256" key="5">
    <source>
        <dbReference type="SAM" id="SignalP"/>
    </source>
</evidence>